<evidence type="ECO:0000313" key="2">
    <source>
        <dbReference type="EMBL" id="VEN58780.1"/>
    </source>
</evidence>
<accession>A0A653DF01</accession>
<feature type="chain" id="PRO_5024905222" evidence="1">
    <location>
        <begin position="21"/>
        <end position="72"/>
    </location>
</feature>
<keyword evidence="1" id="KW-0732">Signal</keyword>
<dbReference type="AlphaFoldDB" id="A0A653DF01"/>
<proteinExistence type="predicted"/>
<feature type="signal peptide" evidence="1">
    <location>
        <begin position="1"/>
        <end position="20"/>
    </location>
</feature>
<protein>
    <submittedName>
        <fullName evidence="2">Uncharacterized protein</fullName>
    </submittedName>
</protein>
<keyword evidence="3" id="KW-1185">Reference proteome</keyword>
<sequence>MSLMWLLAVICSTNIVVCWSLNDENKFVDLQGIYFNASNLGKPTFPVWQYEYKSYFYFGAILKKMLCQKTKI</sequence>
<reference evidence="2 3" key="1">
    <citation type="submission" date="2019-01" db="EMBL/GenBank/DDBJ databases">
        <authorList>
            <person name="Sayadi A."/>
        </authorList>
    </citation>
    <scope>NUCLEOTIDE SEQUENCE [LARGE SCALE GENOMIC DNA]</scope>
</reference>
<gene>
    <name evidence="2" type="ORF">CALMAC_LOCUS17039</name>
</gene>
<evidence type="ECO:0000256" key="1">
    <source>
        <dbReference type="SAM" id="SignalP"/>
    </source>
</evidence>
<organism evidence="2 3">
    <name type="scientific">Callosobruchus maculatus</name>
    <name type="common">Southern cowpea weevil</name>
    <name type="synonym">Pulse bruchid</name>
    <dbReference type="NCBI Taxonomy" id="64391"/>
    <lineage>
        <taxon>Eukaryota</taxon>
        <taxon>Metazoa</taxon>
        <taxon>Ecdysozoa</taxon>
        <taxon>Arthropoda</taxon>
        <taxon>Hexapoda</taxon>
        <taxon>Insecta</taxon>
        <taxon>Pterygota</taxon>
        <taxon>Neoptera</taxon>
        <taxon>Endopterygota</taxon>
        <taxon>Coleoptera</taxon>
        <taxon>Polyphaga</taxon>
        <taxon>Cucujiformia</taxon>
        <taxon>Chrysomeloidea</taxon>
        <taxon>Chrysomelidae</taxon>
        <taxon>Bruchinae</taxon>
        <taxon>Bruchini</taxon>
        <taxon>Callosobruchus</taxon>
    </lineage>
</organism>
<dbReference type="Proteomes" id="UP000410492">
    <property type="component" value="Unassembled WGS sequence"/>
</dbReference>
<name>A0A653DF01_CALMS</name>
<evidence type="ECO:0000313" key="3">
    <source>
        <dbReference type="Proteomes" id="UP000410492"/>
    </source>
</evidence>
<dbReference type="EMBL" id="CAACVG010011763">
    <property type="protein sequence ID" value="VEN58780.1"/>
    <property type="molecule type" value="Genomic_DNA"/>
</dbReference>
<dbReference type="OrthoDB" id="10035606at2759"/>